<dbReference type="WBParaSite" id="Hba_14228">
    <property type="protein sequence ID" value="Hba_14228"/>
    <property type="gene ID" value="Hba_14228"/>
</dbReference>
<evidence type="ECO:0000313" key="1">
    <source>
        <dbReference type="Proteomes" id="UP000095283"/>
    </source>
</evidence>
<accession>A0A1I7X9N5</accession>
<dbReference type="Proteomes" id="UP000095283">
    <property type="component" value="Unplaced"/>
</dbReference>
<reference evidence="2" key="1">
    <citation type="submission" date="2016-11" db="UniProtKB">
        <authorList>
            <consortium name="WormBaseParasite"/>
        </authorList>
    </citation>
    <scope>IDENTIFICATION</scope>
</reference>
<sequence length="97" mass="11148">MQRIKSFLVRSIGWVYWKEFDRRQVLLLEFHYFGGDQSVVASASPAQWMDYGHPFLLRSMNRLNVEKQLALCSASRAHCPPVSSGSYLKKATSFSCE</sequence>
<dbReference type="AlphaFoldDB" id="A0A1I7X9N5"/>
<name>A0A1I7X9N5_HETBA</name>
<organism evidence="1 2">
    <name type="scientific">Heterorhabditis bacteriophora</name>
    <name type="common">Entomopathogenic nematode worm</name>
    <dbReference type="NCBI Taxonomy" id="37862"/>
    <lineage>
        <taxon>Eukaryota</taxon>
        <taxon>Metazoa</taxon>
        <taxon>Ecdysozoa</taxon>
        <taxon>Nematoda</taxon>
        <taxon>Chromadorea</taxon>
        <taxon>Rhabditida</taxon>
        <taxon>Rhabditina</taxon>
        <taxon>Rhabditomorpha</taxon>
        <taxon>Strongyloidea</taxon>
        <taxon>Heterorhabditidae</taxon>
        <taxon>Heterorhabditis</taxon>
    </lineage>
</organism>
<evidence type="ECO:0000313" key="2">
    <source>
        <dbReference type="WBParaSite" id="Hba_14228"/>
    </source>
</evidence>
<protein>
    <submittedName>
        <fullName evidence="2">Uncharacterized protein</fullName>
    </submittedName>
</protein>
<keyword evidence="1" id="KW-1185">Reference proteome</keyword>
<proteinExistence type="predicted"/>